<dbReference type="GO" id="GO:0009055">
    <property type="term" value="F:electron transfer activity"/>
    <property type="evidence" value="ECO:0007669"/>
    <property type="project" value="UniProtKB-UniRule"/>
</dbReference>
<evidence type="ECO:0000256" key="1">
    <source>
        <dbReference type="ARBA" id="ARBA00004429"/>
    </source>
</evidence>
<feature type="disulfide bond" description="Redox-active" evidence="14">
    <location>
        <begin position="36"/>
        <end position="39"/>
    </location>
</feature>
<protein>
    <recommendedName>
        <fullName evidence="14">Disulfide bond formation protein B</fullName>
    </recommendedName>
    <alternativeName>
        <fullName evidence="14">Disulfide oxidoreductase</fullName>
    </alternativeName>
</protein>
<reference evidence="17" key="1">
    <citation type="submission" date="2016-10" db="EMBL/GenBank/DDBJ databases">
        <authorList>
            <person name="Varghese N."/>
            <person name="Submissions S."/>
        </authorList>
    </citation>
    <scope>NUCLEOTIDE SEQUENCE [LARGE SCALE GENOMIC DNA]</scope>
    <source>
        <strain evidence="17">CECT 8338</strain>
    </source>
</reference>
<keyword evidence="4 14" id="KW-1003">Cell membrane</keyword>
<comment type="function">
    <text evidence="14">Required for disulfide bond formation in some periplasmic proteins. Acts by oxidizing the DsbA protein.</text>
</comment>
<keyword evidence="7 14" id="KW-0249">Electron transport</keyword>
<evidence type="ECO:0000313" key="16">
    <source>
        <dbReference type="EMBL" id="SDT89595.1"/>
    </source>
</evidence>
<dbReference type="AlphaFoldDB" id="A0A1H2E3H3"/>
<evidence type="ECO:0000256" key="11">
    <source>
        <dbReference type="ARBA" id="ARBA00023157"/>
    </source>
</evidence>
<dbReference type="OrthoDB" id="3711263at2"/>
<dbReference type="InterPro" id="IPR023380">
    <property type="entry name" value="DsbB-like_sf"/>
</dbReference>
<dbReference type="Proteomes" id="UP000243924">
    <property type="component" value="Chromosome I"/>
</dbReference>
<keyword evidence="9 14" id="KW-0560">Oxidoreductase</keyword>
<evidence type="ECO:0000256" key="15">
    <source>
        <dbReference type="SAM" id="Phobius"/>
    </source>
</evidence>
<evidence type="ECO:0000256" key="13">
    <source>
        <dbReference type="ARBA" id="ARBA00023284"/>
    </source>
</evidence>
<evidence type="ECO:0000256" key="3">
    <source>
        <dbReference type="ARBA" id="ARBA00022448"/>
    </source>
</evidence>
<keyword evidence="5" id="KW-0997">Cell inner membrane</keyword>
<evidence type="ECO:0000256" key="9">
    <source>
        <dbReference type="ARBA" id="ARBA00023002"/>
    </source>
</evidence>
<keyword evidence="17" id="KW-1185">Reference proteome</keyword>
<evidence type="ECO:0000256" key="7">
    <source>
        <dbReference type="ARBA" id="ARBA00022982"/>
    </source>
</evidence>
<organism evidence="16 17">
    <name type="scientific">Halopseudomonas salegens</name>
    <dbReference type="NCBI Taxonomy" id="1434072"/>
    <lineage>
        <taxon>Bacteria</taxon>
        <taxon>Pseudomonadati</taxon>
        <taxon>Pseudomonadota</taxon>
        <taxon>Gammaproteobacteria</taxon>
        <taxon>Pseudomonadales</taxon>
        <taxon>Pseudomonadaceae</taxon>
        <taxon>Halopseudomonas</taxon>
    </lineage>
</organism>
<keyword evidence="10 14" id="KW-0472">Membrane</keyword>
<dbReference type="GO" id="GO:0015035">
    <property type="term" value="F:protein-disulfide reductase activity"/>
    <property type="evidence" value="ECO:0007669"/>
    <property type="project" value="UniProtKB-UniRule"/>
</dbReference>
<keyword evidence="6 14" id="KW-0812">Transmembrane</keyword>
<feature type="topological domain" description="Cytoplasmic" evidence="14">
    <location>
        <begin position="1"/>
        <end position="9"/>
    </location>
</feature>
<dbReference type="InterPro" id="IPR003752">
    <property type="entry name" value="DiS_bond_form_DsbB/BdbC"/>
</dbReference>
<feature type="topological domain" description="Periplasmic" evidence="14">
    <location>
        <begin position="27"/>
        <end position="44"/>
    </location>
</feature>
<evidence type="ECO:0000313" key="17">
    <source>
        <dbReference type="Proteomes" id="UP000243924"/>
    </source>
</evidence>
<evidence type="ECO:0000256" key="5">
    <source>
        <dbReference type="ARBA" id="ARBA00022519"/>
    </source>
</evidence>
<dbReference type="Pfam" id="PF02600">
    <property type="entry name" value="DsbB"/>
    <property type="match status" value="1"/>
</dbReference>
<dbReference type="InterPro" id="IPR050183">
    <property type="entry name" value="DsbB"/>
</dbReference>
<dbReference type="SUPFAM" id="SSF158442">
    <property type="entry name" value="DsbB-like"/>
    <property type="match status" value="1"/>
</dbReference>
<evidence type="ECO:0000256" key="6">
    <source>
        <dbReference type="ARBA" id="ARBA00022692"/>
    </source>
</evidence>
<dbReference type="GO" id="GO:0006457">
    <property type="term" value="P:protein folding"/>
    <property type="evidence" value="ECO:0007669"/>
    <property type="project" value="InterPro"/>
</dbReference>
<keyword evidence="11 14" id="KW-1015">Disulfide bond</keyword>
<gene>
    <name evidence="14" type="primary">dsbB</name>
    <name evidence="16" type="ORF">SAMN05216210_0283</name>
</gene>
<evidence type="ECO:0000256" key="10">
    <source>
        <dbReference type="ARBA" id="ARBA00023136"/>
    </source>
</evidence>
<dbReference type="STRING" id="1434072.SAMN05216210_0283"/>
<keyword evidence="13 14" id="KW-0676">Redox-active center</keyword>
<keyword evidence="12 14" id="KW-0143">Chaperone</keyword>
<keyword evidence="8 14" id="KW-1133">Transmembrane helix</keyword>
<proteinExistence type="inferred from homology"/>
<keyword evidence="3 14" id="KW-0813">Transport</keyword>
<dbReference type="HAMAP" id="MF_00286">
    <property type="entry name" value="DsbB"/>
    <property type="match status" value="1"/>
</dbReference>
<comment type="caution">
    <text evidence="14">Lacks conserved residue(s) required for the propagation of feature annotation.</text>
</comment>
<accession>A0A1H2E3H3</accession>
<feature type="topological domain" description="Cytoplasmic" evidence="14">
    <location>
        <begin position="169"/>
        <end position="171"/>
    </location>
</feature>
<dbReference type="PANTHER" id="PTHR36570">
    <property type="entry name" value="DISULFIDE BOND FORMATION PROTEIN B"/>
    <property type="match status" value="1"/>
</dbReference>
<comment type="similarity">
    <text evidence="2 14">Belongs to the DsbB family.</text>
</comment>
<evidence type="ECO:0000256" key="4">
    <source>
        <dbReference type="ARBA" id="ARBA00022475"/>
    </source>
</evidence>
<name>A0A1H2E3H3_9GAMM</name>
<evidence type="ECO:0000256" key="14">
    <source>
        <dbReference type="HAMAP-Rule" id="MF_00286"/>
    </source>
</evidence>
<dbReference type="Gene3D" id="1.20.1550.10">
    <property type="entry name" value="DsbB-like"/>
    <property type="match status" value="1"/>
</dbReference>
<evidence type="ECO:0000256" key="2">
    <source>
        <dbReference type="ARBA" id="ARBA00008823"/>
    </source>
</evidence>
<dbReference type="RefSeq" id="WP_092383408.1">
    <property type="nucleotide sequence ID" value="NZ_LT629787.1"/>
</dbReference>
<feature type="transmembrane region" description="Helical" evidence="15">
    <location>
        <begin position="40"/>
        <end position="59"/>
    </location>
</feature>
<feature type="transmembrane region" description="Helical" evidence="15">
    <location>
        <begin position="71"/>
        <end position="92"/>
    </location>
</feature>
<evidence type="ECO:0000256" key="8">
    <source>
        <dbReference type="ARBA" id="ARBA00022989"/>
    </source>
</evidence>
<dbReference type="InterPro" id="IPR022920">
    <property type="entry name" value="Disulphide_bond_form_DsbB"/>
</dbReference>
<evidence type="ECO:0000256" key="12">
    <source>
        <dbReference type="ARBA" id="ARBA00023186"/>
    </source>
</evidence>
<dbReference type="GO" id="GO:0005886">
    <property type="term" value="C:plasma membrane"/>
    <property type="evidence" value="ECO:0007669"/>
    <property type="project" value="UniProtKB-SubCell"/>
</dbReference>
<sequence>MSLPASRTLYLITFLACLLIIASAYYMELVLGLQPCPLCWIQRICFILVGLISLAALLHNPQPRPPRKRAMAARGYAVGVLLATLFGATIAGRQIWLQHQPPETLASCLPSMDYMLDVLPFRDMLQLIFSGTADCAAVTWTFLGLSIAEGSMLLFILLTLFGLTQLLRSED</sequence>
<comment type="subcellular location">
    <subcellularLocation>
        <location evidence="1">Cell inner membrane</location>
        <topology evidence="1">Multi-pass membrane protein</topology>
    </subcellularLocation>
    <subcellularLocation>
        <location evidence="14">Cell membrane</location>
        <topology evidence="14">Multi-pass membrane protein</topology>
    </subcellularLocation>
</comment>
<dbReference type="PANTHER" id="PTHR36570:SF3">
    <property type="entry name" value="DISULFIDE BOND FORMATION PROTEIN B"/>
    <property type="match status" value="1"/>
</dbReference>
<dbReference type="EMBL" id="LT629787">
    <property type="protein sequence ID" value="SDT89595.1"/>
    <property type="molecule type" value="Genomic_DNA"/>
</dbReference>